<keyword evidence="5" id="KW-1133">Transmembrane helix</keyword>
<dbReference type="Proteomes" id="UP000027920">
    <property type="component" value="Unassembled WGS sequence"/>
</dbReference>
<evidence type="ECO:0000256" key="1">
    <source>
        <dbReference type="ARBA" id="ARBA00004924"/>
    </source>
</evidence>
<dbReference type="CDD" id="cd05911">
    <property type="entry name" value="Firefly_Luc_like"/>
    <property type="match status" value="1"/>
</dbReference>
<name>A0A072NUP9_9EURO</name>
<dbReference type="FunFam" id="3.40.50.12780:FF:000003">
    <property type="entry name" value="Long-chain-fatty-acid--CoA ligase FadD"/>
    <property type="match status" value="1"/>
</dbReference>
<dbReference type="EMBL" id="AMGV01000025">
    <property type="protein sequence ID" value="KEF51321.1"/>
    <property type="molecule type" value="Genomic_DNA"/>
</dbReference>
<feature type="transmembrane region" description="Helical" evidence="5">
    <location>
        <begin position="73"/>
        <end position="97"/>
    </location>
</feature>
<dbReference type="PANTHER" id="PTHR24096:SF424">
    <property type="entry name" value="ACETYL-COA SYNTHETASE-LIKE PROTEIN-RELATED"/>
    <property type="match status" value="1"/>
</dbReference>
<dbReference type="HOGENOM" id="CLU_000022_59_2_1"/>
<dbReference type="Gene3D" id="3.40.50.12780">
    <property type="entry name" value="N-terminal domain of ligase-like"/>
    <property type="match status" value="1"/>
</dbReference>
<dbReference type="InterPro" id="IPR020845">
    <property type="entry name" value="AMP-binding_CS"/>
</dbReference>
<keyword evidence="8" id="KW-0436">Ligase</keyword>
<accession>A0A072NUP9</accession>
<evidence type="ECO:0000313" key="8">
    <source>
        <dbReference type="EMBL" id="KEF51321.1"/>
    </source>
</evidence>
<organism evidence="8 9">
    <name type="scientific">Exophiala aquamarina CBS 119918</name>
    <dbReference type="NCBI Taxonomy" id="1182545"/>
    <lineage>
        <taxon>Eukaryota</taxon>
        <taxon>Fungi</taxon>
        <taxon>Dikarya</taxon>
        <taxon>Ascomycota</taxon>
        <taxon>Pezizomycotina</taxon>
        <taxon>Eurotiomycetes</taxon>
        <taxon>Chaetothyriomycetidae</taxon>
        <taxon>Chaetothyriales</taxon>
        <taxon>Herpotrichiellaceae</taxon>
        <taxon>Exophiala</taxon>
    </lineage>
</organism>
<dbReference type="InterPro" id="IPR000873">
    <property type="entry name" value="AMP-dep_synth/lig_dom"/>
</dbReference>
<dbReference type="InterPro" id="IPR045851">
    <property type="entry name" value="AMP-bd_C_sf"/>
</dbReference>
<dbReference type="RefSeq" id="XP_013253911.1">
    <property type="nucleotide sequence ID" value="XM_013398457.1"/>
</dbReference>
<keyword evidence="9" id="KW-1185">Reference proteome</keyword>
<dbReference type="Gene3D" id="3.30.300.30">
    <property type="match status" value="1"/>
</dbReference>
<evidence type="ECO:0000313" key="9">
    <source>
        <dbReference type="Proteomes" id="UP000027920"/>
    </source>
</evidence>
<evidence type="ECO:0000256" key="3">
    <source>
        <dbReference type="ARBA" id="ARBA00022741"/>
    </source>
</evidence>
<evidence type="ECO:0000259" key="6">
    <source>
        <dbReference type="Pfam" id="PF00501"/>
    </source>
</evidence>
<dbReference type="InterPro" id="IPR025110">
    <property type="entry name" value="AMP-bd_C"/>
</dbReference>
<dbReference type="PROSITE" id="PS00455">
    <property type="entry name" value="AMP_BINDING"/>
    <property type="match status" value="1"/>
</dbReference>
<dbReference type="SUPFAM" id="SSF56801">
    <property type="entry name" value="Acetyl-CoA synthetase-like"/>
    <property type="match status" value="1"/>
</dbReference>
<feature type="domain" description="AMP-binding enzyme C-terminal" evidence="7">
    <location>
        <begin position="465"/>
        <end position="544"/>
    </location>
</feature>
<dbReference type="Pfam" id="PF13193">
    <property type="entry name" value="AMP-binding_C"/>
    <property type="match status" value="1"/>
</dbReference>
<dbReference type="GO" id="GO:0005524">
    <property type="term" value="F:ATP binding"/>
    <property type="evidence" value="ECO:0007669"/>
    <property type="project" value="UniProtKB-KW"/>
</dbReference>
<dbReference type="PANTHER" id="PTHR24096">
    <property type="entry name" value="LONG-CHAIN-FATTY-ACID--COA LIGASE"/>
    <property type="match status" value="1"/>
</dbReference>
<dbReference type="GeneID" id="25287565"/>
<reference evidence="8 9" key="1">
    <citation type="submission" date="2013-03" db="EMBL/GenBank/DDBJ databases">
        <title>The Genome Sequence of Exophiala aquamarina CBS 119918.</title>
        <authorList>
            <consortium name="The Broad Institute Genomics Platform"/>
            <person name="Cuomo C."/>
            <person name="de Hoog S."/>
            <person name="Gorbushina A."/>
            <person name="Walker B."/>
            <person name="Young S.K."/>
            <person name="Zeng Q."/>
            <person name="Gargeya S."/>
            <person name="Fitzgerald M."/>
            <person name="Haas B."/>
            <person name="Abouelleil A."/>
            <person name="Allen A.W."/>
            <person name="Alvarado L."/>
            <person name="Arachchi H.M."/>
            <person name="Berlin A.M."/>
            <person name="Chapman S.B."/>
            <person name="Gainer-Dewar J."/>
            <person name="Goldberg J."/>
            <person name="Griggs A."/>
            <person name="Gujja S."/>
            <person name="Hansen M."/>
            <person name="Howarth C."/>
            <person name="Imamovic A."/>
            <person name="Ireland A."/>
            <person name="Larimer J."/>
            <person name="McCowan C."/>
            <person name="Murphy C."/>
            <person name="Pearson M."/>
            <person name="Poon T.W."/>
            <person name="Priest M."/>
            <person name="Roberts A."/>
            <person name="Saif S."/>
            <person name="Shea T."/>
            <person name="Sisk P."/>
            <person name="Sykes S."/>
            <person name="Wortman J."/>
            <person name="Nusbaum C."/>
            <person name="Birren B."/>
        </authorList>
    </citation>
    <scope>NUCLEOTIDE SEQUENCE [LARGE SCALE GENOMIC DNA]</scope>
    <source>
        <strain evidence="8 9">CBS 119918</strain>
    </source>
</reference>
<dbReference type="OrthoDB" id="6509636at2759"/>
<evidence type="ECO:0000256" key="2">
    <source>
        <dbReference type="ARBA" id="ARBA00006432"/>
    </source>
</evidence>
<keyword evidence="5" id="KW-0472">Membrane</keyword>
<proteinExistence type="inferred from homology"/>
<evidence type="ECO:0000256" key="5">
    <source>
        <dbReference type="SAM" id="Phobius"/>
    </source>
</evidence>
<sequence>MPYKSRWTVSVPDCSLPTFLFKSPTHDLGENRAFSEAARPETHYITRNQFRLWAQRFALGLLRSKHFKKGDRVLLFSGNDLFVPVVFMGVLCAGGIFTGANPTFVARELAHQLKDSGSTYLLCSDAAVETGIEAAKLAGLDPRERVYVFNSKIFDGETQGVHGLRYWSELFASEQDARGFRWDDLAGPGECDTTLALNYSSGTTGVPKGVEITHKNYISNTLQVAQMATLFADYKARNARASWLCFLPLYHAYGQTFFVAGAFNRSVPVYIMPKFDFLKFLEYTQRFKITDYQLVPPIAVLLAKHPAVKDYDLSSVENIGCGAAPLGRDVSLQIENRLASGLNLKQGWGMTECTCSLLGWDPNQISTSAAVGEPNANCEAKIMTEDGTAEVTERGPKAVGELWCRGPNVMKGYWRNEKATKETLTPDGWLRTGDIAYVDEDGKFFIVDRMKELIKVKGNQVAPAELEALLLEHPGIADAAVIGMPTEDGDEKPRAFIVRQVGLAGENLTGQEVQKFVEEKVVRYKRLAGGVEFLDAIPKNPSGKILRRQLRDATRERLRKEGARL</sequence>
<evidence type="ECO:0000256" key="4">
    <source>
        <dbReference type="ARBA" id="ARBA00022840"/>
    </source>
</evidence>
<dbReference type="GO" id="GO:0016405">
    <property type="term" value="F:CoA-ligase activity"/>
    <property type="evidence" value="ECO:0007669"/>
    <property type="project" value="TreeGrafter"/>
</dbReference>
<protein>
    <submittedName>
        <fullName evidence="8">4-coumarate-CoA ligase</fullName>
    </submittedName>
</protein>
<dbReference type="AlphaFoldDB" id="A0A072NUP9"/>
<gene>
    <name evidence="8" type="ORF">A1O9_12671</name>
</gene>
<keyword evidence="4" id="KW-0067">ATP-binding</keyword>
<dbReference type="VEuPathDB" id="FungiDB:A1O9_12671"/>
<keyword evidence="3" id="KW-0547">Nucleotide-binding</keyword>
<dbReference type="FunFam" id="3.30.300.30:FF:000007">
    <property type="entry name" value="4-coumarate--CoA ligase 2"/>
    <property type="match status" value="1"/>
</dbReference>
<feature type="domain" description="AMP-dependent synthetase/ligase" evidence="6">
    <location>
        <begin position="40"/>
        <end position="414"/>
    </location>
</feature>
<dbReference type="InterPro" id="IPR042099">
    <property type="entry name" value="ANL_N_sf"/>
</dbReference>
<dbReference type="Pfam" id="PF00501">
    <property type="entry name" value="AMP-binding"/>
    <property type="match status" value="1"/>
</dbReference>
<comment type="caution">
    <text evidence="8">The sequence shown here is derived from an EMBL/GenBank/DDBJ whole genome shotgun (WGS) entry which is preliminary data.</text>
</comment>
<keyword evidence="5" id="KW-0812">Transmembrane</keyword>
<comment type="similarity">
    <text evidence="2">Belongs to the ATP-dependent AMP-binding enzyme family.</text>
</comment>
<dbReference type="STRING" id="1182545.A0A072NUP9"/>
<evidence type="ECO:0000259" key="7">
    <source>
        <dbReference type="Pfam" id="PF13193"/>
    </source>
</evidence>
<comment type="pathway">
    <text evidence="1">Siderophore biosynthesis.</text>
</comment>